<protein>
    <recommendedName>
        <fullName evidence="3">Lipoprotein</fullName>
    </recommendedName>
</protein>
<sequence>MSRALLTVILFLSSCATPQLTITQAQAVARVDQLVHETATALDPRPRLELIPYSVPPGTCPEGEGQVIVNRKYWLRGVPESRNTNISRQVRAFWVSQGHHVTGSGTGGSPNLSGESQPDGFILALVRAADGALYLAATSTCVWPDGTPPETEKTPAH</sequence>
<organism evidence="1 2">
    <name type="scientific">Nonomuraea longicatena</name>
    <dbReference type="NCBI Taxonomy" id="83682"/>
    <lineage>
        <taxon>Bacteria</taxon>
        <taxon>Bacillati</taxon>
        <taxon>Actinomycetota</taxon>
        <taxon>Actinomycetes</taxon>
        <taxon>Streptosporangiales</taxon>
        <taxon>Streptosporangiaceae</taxon>
        <taxon>Nonomuraea</taxon>
    </lineage>
</organism>
<evidence type="ECO:0008006" key="3">
    <source>
        <dbReference type="Google" id="ProtNLM"/>
    </source>
</evidence>
<accession>A0ABP3ZN52</accession>
<gene>
    <name evidence="1" type="ORF">GCM10009560_22120</name>
</gene>
<keyword evidence="2" id="KW-1185">Reference proteome</keyword>
<dbReference type="RefSeq" id="WP_343949659.1">
    <property type="nucleotide sequence ID" value="NZ_BAAAHQ010000008.1"/>
</dbReference>
<dbReference type="EMBL" id="BAAAHQ010000008">
    <property type="protein sequence ID" value="GAA0922620.1"/>
    <property type="molecule type" value="Genomic_DNA"/>
</dbReference>
<name>A0ABP3ZN52_9ACTN</name>
<reference evidence="2" key="1">
    <citation type="journal article" date="2019" name="Int. J. Syst. Evol. Microbiol.">
        <title>The Global Catalogue of Microorganisms (GCM) 10K type strain sequencing project: providing services to taxonomists for standard genome sequencing and annotation.</title>
        <authorList>
            <consortium name="The Broad Institute Genomics Platform"/>
            <consortium name="The Broad Institute Genome Sequencing Center for Infectious Disease"/>
            <person name="Wu L."/>
            <person name="Ma J."/>
        </authorList>
    </citation>
    <scope>NUCLEOTIDE SEQUENCE [LARGE SCALE GENOMIC DNA]</scope>
    <source>
        <strain evidence="2">JCM 11136</strain>
    </source>
</reference>
<evidence type="ECO:0000313" key="2">
    <source>
        <dbReference type="Proteomes" id="UP001501578"/>
    </source>
</evidence>
<proteinExistence type="predicted"/>
<evidence type="ECO:0000313" key="1">
    <source>
        <dbReference type="EMBL" id="GAA0922620.1"/>
    </source>
</evidence>
<dbReference type="PROSITE" id="PS51257">
    <property type="entry name" value="PROKAR_LIPOPROTEIN"/>
    <property type="match status" value="1"/>
</dbReference>
<comment type="caution">
    <text evidence="1">The sequence shown here is derived from an EMBL/GenBank/DDBJ whole genome shotgun (WGS) entry which is preliminary data.</text>
</comment>
<dbReference type="Proteomes" id="UP001501578">
    <property type="component" value="Unassembled WGS sequence"/>
</dbReference>